<evidence type="ECO:0000256" key="3">
    <source>
        <dbReference type="PIRSR" id="PIRSR607837-1"/>
    </source>
</evidence>
<name>A0A0U1NVN7_9BACI</name>
<comment type="similarity">
    <text evidence="1">Belongs to the DinB family.</text>
</comment>
<sequence>MFDNNKYNIQKIRKVFLLNKSEYEWVKETREILLDFCREVKPDDFTRQLNGFGFQSMRDTLVHIANCYIAWLGSFVLIKTKKPLTPKEDVPQFGLDEIKARFEQADSFVNEVFEGLANNMDKPIRRAIPWRDGSEEISMTPGKLLMHTVTHEFHHKGQIVAMARHMGYEPPNTDVLGTSN</sequence>
<evidence type="ECO:0000313" key="5">
    <source>
        <dbReference type="Proteomes" id="UP000199087"/>
    </source>
</evidence>
<keyword evidence="2 3" id="KW-0479">Metal-binding</keyword>
<dbReference type="SUPFAM" id="SSF109854">
    <property type="entry name" value="DinB/YfiT-like putative metalloenzymes"/>
    <property type="match status" value="1"/>
</dbReference>
<keyword evidence="5" id="KW-1185">Reference proteome</keyword>
<dbReference type="EMBL" id="CVRB01000002">
    <property type="protein sequence ID" value="CRK82055.1"/>
    <property type="molecule type" value="Genomic_DNA"/>
</dbReference>
<dbReference type="InterPro" id="IPR007837">
    <property type="entry name" value="DinB"/>
</dbReference>
<dbReference type="PANTHER" id="PTHR37302:SF3">
    <property type="entry name" value="DAMAGE-INDUCIBLE PROTEIN DINB"/>
    <property type="match status" value="1"/>
</dbReference>
<dbReference type="AlphaFoldDB" id="A0A0U1NVN7"/>
<evidence type="ECO:0000256" key="1">
    <source>
        <dbReference type="ARBA" id="ARBA00008635"/>
    </source>
</evidence>
<dbReference type="PANTHER" id="PTHR37302">
    <property type="entry name" value="SLR1116 PROTEIN"/>
    <property type="match status" value="1"/>
</dbReference>
<dbReference type="Gene3D" id="1.20.120.450">
    <property type="entry name" value="dinb family like domain"/>
    <property type="match status" value="1"/>
</dbReference>
<dbReference type="Proteomes" id="UP000199087">
    <property type="component" value="Unassembled WGS sequence"/>
</dbReference>
<dbReference type="STRING" id="1499688.BN000_01976"/>
<dbReference type="Pfam" id="PF05163">
    <property type="entry name" value="DinB"/>
    <property type="match status" value="1"/>
</dbReference>
<protein>
    <submittedName>
        <fullName evidence="4">DinB family protein</fullName>
    </submittedName>
</protein>
<reference evidence="5" key="1">
    <citation type="submission" date="2015-05" db="EMBL/GenBank/DDBJ databases">
        <authorList>
            <person name="Urmite Genomes"/>
        </authorList>
    </citation>
    <scope>NUCLEOTIDE SEQUENCE [LARGE SCALE GENOMIC DNA]</scope>
    <source>
        <strain evidence="5">LF1</strain>
    </source>
</reference>
<accession>A0A0U1NVN7</accession>
<proteinExistence type="inferred from homology"/>
<evidence type="ECO:0000256" key="2">
    <source>
        <dbReference type="ARBA" id="ARBA00022723"/>
    </source>
</evidence>
<feature type="binding site" evidence="3">
    <location>
        <position position="155"/>
    </location>
    <ligand>
        <name>a divalent metal cation</name>
        <dbReference type="ChEBI" id="CHEBI:60240"/>
    </ligand>
</feature>
<feature type="binding site" evidence="3">
    <location>
        <position position="151"/>
    </location>
    <ligand>
        <name>a divalent metal cation</name>
        <dbReference type="ChEBI" id="CHEBI:60240"/>
    </ligand>
</feature>
<gene>
    <name evidence="4" type="ORF">BN000_01976</name>
</gene>
<dbReference type="InterPro" id="IPR034660">
    <property type="entry name" value="DinB/YfiT-like"/>
</dbReference>
<dbReference type="GO" id="GO:0046872">
    <property type="term" value="F:metal ion binding"/>
    <property type="evidence" value="ECO:0007669"/>
    <property type="project" value="UniProtKB-KW"/>
</dbReference>
<feature type="binding site" evidence="3">
    <location>
        <position position="63"/>
    </location>
    <ligand>
        <name>a divalent metal cation</name>
        <dbReference type="ChEBI" id="CHEBI:60240"/>
    </ligand>
</feature>
<organism evidence="4 5">
    <name type="scientific">Neobacillus massiliamazoniensis</name>
    <dbReference type="NCBI Taxonomy" id="1499688"/>
    <lineage>
        <taxon>Bacteria</taxon>
        <taxon>Bacillati</taxon>
        <taxon>Bacillota</taxon>
        <taxon>Bacilli</taxon>
        <taxon>Bacillales</taxon>
        <taxon>Bacillaceae</taxon>
        <taxon>Neobacillus</taxon>
    </lineage>
</organism>
<evidence type="ECO:0000313" key="4">
    <source>
        <dbReference type="EMBL" id="CRK82055.1"/>
    </source>
</evidence>